<evidence type="ECO:0000313" key="12">
    <source>
        <dbReference type="EMBL" id="TBW78413.1"/>
    </source>
</evidence>
<evidence type="ECO:0000259" key="11">
    <source>
        <dbReference type="Pfam" id="PF01467"/>
    </source>
</evidence>
<dbReference type="UniPathway" id="UPA00253">
    <property type="reaction ID" value="UER00332"/>
</dbReference>
<evidence type="ECO:0000313" key="13">
    <source>
        <dbReference type="Proteomes" id="UP000291949"/>
    </source>
</evidence>
<keyword evidence="6 10" id="KW-0547">Nucleotide-binding</keyword>
<evidence type="ECO:0000256" key="6">
    <source>
        <dbReference type="ARBA" id="ARBA00022741"/>
    </source>
</evidence>
<evidence type="ECO:0000256" key="7">
    <source>
        <dbReference type="ARBA" id="ARBA00022840"/>
    </source>
</evidence>
<organism evidence="12 13">
    <name type="scientific">Staphylococcus capitis</name>
    <dbReference type="NCBI Taxonomy" id="29388"/>
    <lineage>
        <taxon>Bacteria</taxon>
        <taxon>Bacillati</taxon>
        <taxon>Bacillota</taxon>
        <taxon>Bacilli</taxon>
        <taxon>Bacillales</taxon>
        <taxon>Staphylococcaceae</taxon>
        <taxon>Staphylococcus</taxon>
    </lineage>
</organism>
<dbReference type="PANTHER" id="PTHR39321">
    <property type="entry name" value="NICOTINATE-NUCLEOTIDE ADENYLYLTRANSFERASE-RELATED"/>
    <property type="match status" value="1"/>
</dbReference>
<dbReference type="CDD" id="cd02165">
    <property type="entry name" value="NMNAT"/>
    <property type="match status" value="1"/>
</dbReference>
<dbReference type="InterPro" id="IPR014729">
    <property type="entry name" value="Rossmann-like_a/b/a_fold"/>
</dbReference>
<dbReference type="EMBL" id="SCHC01000001">
    <property type="protein sequence ID" value="TBW78413.1"/>
    <property type="molecule type" value="Genomic_DNA"/>
</dbReference>
<evidence type="ECO:0000256" key="8">
    <source>
        <dbReference type="ARBA" id="ARBA00023027"/>
    </source>
</evidence>
<comment type="caution">
    <text evidence="12">The sequence shown here is derived from an EMBL/GenBank/DDBJ whole genome shotgun (WGS) entry which is preliminary data.</text>
</comment>
<protein>
    <recommendedName>
        <fullName evidence="10">Probable nicotinate-nucleotide adenylyltransferase</fullName>
        <ecNumber evidence="10">2.7.7.18</ecNumber>
    </recommendedName>
    <alternativeName>
        <fullName evidence="10">Deamido-NAD(+) diphosphorylase</fullName>
    </alternativeName>
    <alternativeName>
        <fullName evidence="10">Deamido-NAD(+) pyrophosphorylase</fullName>
    </alternativeName>
    <alternativeName>
        <fullName evidence="10">Nicotinate mononucleotide adenylyltransferase</fullName>
        <shortName evidence="10">NaMN adenylyltransferase</shortName>
    </alternativeName>
</protein>
<comment type="catalytic activity">
    <reaction evidence="9 10">
        <text>nicotinate beta-D-ribonucleotide + ATP + H(+) = deamido-NAD(+) + diphosphate</text>
        <dbReference type="Rhea" id="RHEA:22860"/>
        <dbReference type="ChEBI" id="CHEBI:15378"/>
        <dbReference type="ChEBI" id="CHEBI:30616"/>
        <dbReference type="ChEBI" id="CHEBI:33019"/>
        <dbReference type="ChEBI" id="CHEBI:57502"/>
        <dbReference type="ChEBI" id="CHEBI:58437"/>
        <dbReference type="EC" id="2.7.7.18"/>
    </reaction>
</comment>
<comment type="pathway">
    <text evidence="2 10">Cofactor biosynthesis; NAD(+) biosynthesis; deamido-NAD(+) from nicotinate D-ribonucleotide: step 1/1.</text>
</comment>
<keyword evidence="3 10" id="KW-0662">Pyridine nucleotide biosynthesis</keyword>
<dbReference type="NCBIfam" id="NF000840">
    <property type="entry name" value="PRK00071.1-3"/>
    <property type="match status" value="1"/>
</dbReference>
<keyword evidence="4 10" id="KW-0808">Transferase</keyword>
<dbReference type="GO" id="GO:0005524">
    <property type="term" value="F:ATP binding"/>
    <property type="evidence" value="ECO:0007669"/>
    <property type="project" value="UniProtKB-KW"/>
</dbReference>
<reference evidence="12 13" key="1">
    <citation type="journal article" date="2019" name="Sci. Transl. Med.">
        <title>Quorum sensing between bacterial species on the skin protects against epidermal injury in atopic dermatitis.</title>
        <authorList>
            <person name="Williams M.R."/>
        </authorList>
    </citation>
    <scope>NUCLEOTIDE SEQUENCE [LARGE SCALE GENOMIC DNA]</scope>
    <source>
        <strain evidence="12 13">H8</strain>
    </source>
</reference>
<feature type="domain" description="Cytidyltransferase-like" evidence="11">
    <location>
        <begin position="7"/>
        <end position="163"/>
    </location>
</feature>
<dbReference type="Proteomes" id="UP000291949">
    <property type="component" value="Unassembled WGS sequence"/>
</dbReference>
<dbReference type="GeneID" id="93669382"/>
<gene>
    <name evidence="10" type="primary">nadD</name>
    <name evidence="12" type="ORF">EQ811_04880</name>
</gene>
<evidence type="ECO:0000256" key="3">
    <source>
        <dbReference type="ARBA" id="ARBA00022642"/>
    </source>
</evidence>
<keyword evidence="5 10" id="KW-0548">Nucleotidyltransferase</keyword>
<dbReference type="Pfam" id="PF01467">
    <property type="entry name" value="CTP_transf_like"/>
    <property type="match status" value="1"/>
</dbReference>
<dbReference type="EC" id="2.7.7.18" evidence="10"/>
<dbReference type="GO" id="GO:0004515">
    <property type="term" value="F:nicotinate-nucleotide adenylyltransferase activity"/>
    <property type="evidence" value="ECO:0007669"/>
    <property type="project" value="UniProtKB-UniRule"/>
</dbReference>
<keyword evidence="7 10" id="KW-0067">ATP-binding</keyword>
<dbReference type="AlphaFoldDB" id="A0A4Q9WK98"/>
<evidence type="ECO:0000256" key="5">
    <source>
        <dbReference type="ARBA" id="ARBA00022695"/>
    </source>
</evidence>
<evidence type="ECO:0000256" key="4">
    <source>
        <dbReference type="ARBA" id="ARBA00022679"/>
    </source>
</evidence>
<sequence>MSKKIVLYGGQFNPIHTAHMVVASEVFHELQPDEFYFLPSYMAPLKEHQDFLDASYRMKMIEFVIEELGFGKICTSELDRKGQSYTYDTLSEIKRNNPKDEFYFVIGTDQYEQLDKWFKIDELKKLITFVIVNRESDYQSVETGMISVKIPRIDISSTMIRDRVKNHKSIQALVPNKVEDYIEEEGLYGN</sequence>
<proteinExistence type="inferred from homology"/>
<evidence type="ECO:0000256" key="10">
    <source>
        <dbReference type="HAMAP-Rule" id="MF_00244"/>
    </source>
</evidence>
<evidence type="ECO:0000256" key="2">
    <source>
        <dbReference type="ARBA" id="ARBA00005019"/>
    </source>
</evidence>
<comment type="function">
    <text evidence="1 10">Catalyzes the reversible adenylation of nicotinate mononucleotide (NaMN) to nicotinic acid adenine dinucleotide (NaAD).</text>
</comment>
<dbReference type="InterPro" id="IPR005248">
    <property type="entry name" value="NadD/NMNAT"/>
</dbReference>
<dbReference type="InterPro" id="IPR004821">
    <property type="entry name" value="Cyt_trans-like"/>
</dbReference>
<name>A0A4Q9WK98_STACP</name>
<comment type="similarity">
    <text evidence="10">Belongs to the NadD family.</text>
</comment>
<dbReference type="HAMAP" id="MF_00244">
    <property type="entry name" value="NaMN_adenylyltr"/>
    <property type="match status" value="1"/>
</dbReference>
<dbReference type="NCBIfam" id="NF000841">
    <property type="entry name" value="PRK00071.1-4"/>
    <property type="match status" value="1"/>
</dbReference>
<dbReference type="Gene3D" id="3.40.50.620">
    <property type="entry name" value="HUPs"/>
    <property type="match status" value="1"/>
</dbReference>
<evidence type="ECO:0000256" key="9">
    <source>
        <dbReference type="ARBA" id="ARBA00048721"/>
    </source>
</evidence>
<evidence type="ECO:0000256" key="1">
    <source>
        <dbReference type="ARBA" id="ARBA00002324"/>
    </source>
</evidence>
<keyword evidence="8 10" id="KW-0520">NAD</keyword>
<dbReference type="SUPFAM" id="SSF52374">
    <property type="entry name" value="Nucleotidylyl transferase"/>
    <property type="match status" value="1"/>
</dbReference>
<dbReference type="PANTHER" id="PTHR39321:SF3">
    <property type="entry name" value="PHOSPHOPANTETHEINE ADENYLYLTRANSFERASE"/>
    <property type="match status" value="1"/>
</dbReference>
<dbReference type="NCBIfam" id="TIGR00482">
    <property type="entry name" value="nicotinate (nicotinamide) nucleotide adenylyltransferase"/>
    <property type="match status" value="1"/>
</dbReference>
<accession>A0A4Q9WK98</accession>
<dbReference type="RefSeq" id="WP_002453369.1">
    <property type="nucleotide sequence ID" value="NZ_AP014956.1"/>
</dbReference>
<dbReference type="GO" id="GO:0009435">
    <property type="term" value="P:NAD+ biosynthetic process"/>
    <property type="evidence" value="ECO:0007669"/>
    <property type="project" value="UniProtKB-UniRule"/>
</dbReference>